<keyword evidence="3" id="KW-0328">Glycosyltransferase</keyword>
<dbReference type="AlphaFoldDB" id="A0A9Q0V2R5"/>
<dbReference type="InterPro" id="IPR004263">
    <property type="entry name" value="Exostosin"/>
</dbReference>
<evidence type="ECO:0000256" key="6">
    <source>
        <dbReference type="SAM" id="MobiDB-lite"/>
    </source>
</evidence>
<dbReference type="EMBL" id="JAPFFK010000010">
    <property type="protein sequence ID" value="KAJ6741079.1"/>
    <property type="molecule type" value="Genomic_DNA"/>
</dbReference>
<sequence>MKNLKRGGLACVFVIVSICFSIYPPGFPPFQGSFQAYAQEAGFYGEVFHVPEAFDPDYEEMERKFKIFVYPHNTSSCRTLNDEYGNEGLFYLNLNRSRFLTKDPEKAHLFLIPISCHSLPAGVYSLLILIWQLNSKWVLANAVHANPYVDERAIAVEDFVKSLISKYPYWNRTLGADHFFVTCADISVTATARITNLVKNSIKVMCAPSYNDEYVPRKDVSLPQRVPPLALTPAGNDITNRITLAFWRGLNNSDIRQKLLEAWENDLELYIQKGRKPSLEEGDLVYHEAFNNSKYCICPGGPELDRTLALAIHYGCVPVVFLEHFRRLKLSFILFRPASDQPYTQPKTVTLPAPSPATFTIMDPHKKPNRHQPATKPQKQPVASWADRVKVTDSNTRFTLDSIPQQEMGSNIEITEDMLAEHAEKWNRSLVGFFPGYRMNFFTVNKIASRVWKPLGLEAVTTTTSGFIIFQFQKEDQMHEILERGPWLFGGKAIILQPWHPHFVFDKNRISKLPVWVRLRGLPFPLWSRRGLSLAATKTPVGADTEKAVTPAEENSHIATRQCPLNENHEGTSGVQKEVQHGSDPACTVGAITKTKESNAMVKTTVARGKEVTSTTGIQHEPAMKKNTKGQGPVVSEKGVMEVPVKHKEQEGNGEKQPKGGTSSQVEKPVRCTDNEMACLKSQSSIADEESSVGWETSSLAFIKVKNKKSAKKKGKEARCL</sequence>
<organism evidence="9 10">
    <name type="scientific">Salix purpurea</name>
    <name type="common">Purple osier willow</name>
    <dbReference type="NCBI Taxonomy" id="77065"/>
    <lineage>
        <taxon>Eukaryota</taxon>
        <taxon>Viridiplantae</taxon>
        <taxon>Streptophyta</taxon>
        <taxon>Embryophyta</taxon>
        <taxon>Tracheophyta</taxon>
        <taxon>Spermatophyta</taxon>
        <taxon>Magnoliopsida</taxon>
        <taxon>eudicotyledons</taxon>
        <taxon>Gunneridae</taxon>
        <taxon>Pentapetalae</taxon>
        <taxon>rosids</taxon>
        <taxon>fabids</taxon>
        <taxon>Malpighiales</taxon>
        <taxon>Salicaceae</taxon>
        <taxon>Saliceae</taxon>
        <taxon>Salix</taxon>
    </lineage>
</organism>
<evidence type="ECO:0000256" key="1">
    <source>
        <dbReference type="ARBA" id="ARBA00004323"/>
    </source>
</evidence>
<dbReference type="PANTHER" id="PTHR11062:SF378">
    <property type="entry name" value="EXOSTOSIN GT47 DOMAIN-CONTAINING PROTEIN"/>
    <property type="match status" value="1"/>
</dbReference>
<accession>A0A9Q0V2R5</accession>
<dbReference type="InterPro" id="IPR025558">
    <property type="entry name" value="DUF4283"/>
</dbReference>
<name>A0A9Q0V2R5_SALPP</name>
<evidence type="ECO:0000313" key="9">
    <source>
        <dbReference type="EMBL" id="KAJ6741079.1"/>
    </source>
</evidence>
<keyword evidence="4" id="KW-0812">Transmembrane</keyword>
<keyword evidence="3" id="KW-0808">Transferase</keyword>
<evidence type="ECO:0000256" key="2">
    <source>
        <dbReference type="ARBA" id="ARBA00010271"/>
    </source>
</evidence>
<proteinExistence type="inferred from homology"/>
<feature type="compositionally biased region" description="Basic and acidic residues" evidence="6">
    <location>
        <begin position="644"/>
        <end position="658"/>
    </location>
</feature>
<dbReference type="InterPro" id="IPR040911">
    <property type="entry name" value="Exostosin_GT47"/>
</dbReference>
<dbReference type="OrthoDB" id="853312at2759"/>
<feature type="region of interest" description="Disordered" evidence="6">
    <location>
        <begin position="365"/>
        <end position="385"/>
    </location>
</feature>
<feature type="domain" description="Exostosin GT47" evidence="7">
    <location>
        <begin position="62"/>
        <end position="322"/>
    </location>
</feature>
<reference evidence="9" key="2">
    <citation type="journal article" date="2023" name="Int. J. Mol. Sci.">
        <title>De Novo Assembly and Annotation of 11 Diverse Shrub Willow (Salix) Genomes Reveals Novel Gene Organization in Sex-Linked Regions.</title>
        <authorList>
            <person name="Hyden B."/>
            <person name="Feng K."/>
            <person name="Yates T.B."/>
            <person name="Jawdy S."/>
            <person name="Cereghino C."/>
            <person name="Smart L.B."/>
            <person name="Muchero W."/>
        </authorList>
    </citation>
    <scope>NUCLEOTIDE SEQUENCE</scope>
    <source>
        <tissue evidence="9">Shoot tip</tissue>
    </source>
</reference>
<evidence type="ECO:0000313" key="10">
    <source>
        <dbReference type="Proteomes" id="UP001151532"/>
    </source>
</evidence>
<evidence type="ECO:0000256" key="3">
    <source>
        <dbReference type="ARBA" id="ARBA00022676"/>
    </source>
</evidence>
<keyword evidence="4" id="KW-0735">Signal-anchor</keyword>
<comment type="subcellular location">
    <subcellularLocation>
        <location evidence="1">Golgi apparatus membrane</location>
        <topology evidence="1">Single-pass type II membrane protein</topology>
    </subcellularLocation>
</comment>
<evidence type="ECO:0000256" key="4">
    <source>
        <dbReference type="ARBA" id="ARBA00022968"/>
    </source>
</evidence>
<keyword evidence="5" id="KW-0333">Golgi apparatus</keyword>
<dbReference type="GO" id="GO:0000139">
    <property type="term" value="C:Golgi membrane"/>
    <property type="evidence" value="ECO:0007669"/>
    <property type="project" value="UniProtKB-SubCell"/>
</dbReference>
<comment type="similarity">
    <text evidence="2">Belongs to the glycosyltransferase 47 family.</text>
</comment>
<gene>
    <name evidence="9" type="ORF">OIU79_001080</name>
</gene>
<dbReference type="GO" id="GO:0016757">
    <property type="term" value="F:glycosyltransferase activity"/>
    <property type="evidence" value="ECO:0007669"/>
    <property type="project" value="UniProtKB-KW"/>
</dbReference>
<comment type="caution">
    <text evidence="9">The sequence shown here is derived from an EMBL/GenBank/DDBJ whole genome shotgun (WGS) entry which is preliminary data.</text>
</comment>
<keyword evidence="10" id="KW-1185">Reference proteome</keyword>
<evidence type="ECO:0000256" key="5">
    <source>
        <dbReference type="ARBA" id="ARBA00023034"/>
    </source>
</evidence>
<evidence type="ECO:0000259" key="7">
    <source>
        <dbReference type="Pfam" id="PF03016"/>
    </source>
</evidence>
<dbReference type="Pfam" id="PF14111">
    <property type="entry name" value="DUF4283"/>
    <property type="match status" value="1"/>
</dbReference>
<reference evidence="9" key="1">
    <citation type="submission" date="2022-11" db="EMBL/GenBank/DDBJ databases">
        <authorList>
            <person name="Hyden B.L."/>
            <person name="Feng K."/>
            <person name="Yates T."/>
            <person name="Jawdy S."/>
            <person name="Smart L.B."/>
            <person name="Muchero W."/>
        </authorList>
    </citation>
    <scope>NUCLEOTIDE SEQUENCE</scope>
    <source>
        <tissue evidence="9">Shoot tip</tissue>
    </source>
</reference>
<feature type="region of interest" description="Disordered" evidence="6">
    <location>
        <begin position="622"/>
        <end position="671"/>
    </location>
</feature>
<dbReference type="Proteomes" id="UP001151532">
    <property type="component" value="Chromosome 7"/>
</dbReference>
<protein>
    <recommendedName>
        <fullName evidence="11">DUF4283 domain-containing protein</fullName>
    </recommendedName>
</protein>
<feature type="domain" description="DUF4283" evidence="8">
    <location>
        <begin position="423"/>
        <end position="506"/>
    </location>
</feature>
<dbReference type="Pfam" id="PF03016">
    <property type="entry name" value="Exostosin_GT47"/>
    <property type="match status" value="1"/>
</dbReference>
<dbReference type="PANTHER" id="PTHR11062">
    <property type="entry name" value="EXOSTOSIN HEPARAN SULFATE GLYCOSYLTRANSFERASE -RELATED"/>
    <property type="match status" value="1"/>
</dbReference>
<evidence type="ECO:0008006" key="11">
    <source>
        <dbReference type="Google" id="ProtNLM"/>
    </source>
</evidence>
<evidence type="ECO:0000259" key="8">
    <source>
        <dbReference type="Pfam" id="PF14111"/>
    </source>
</evidence>